<dbReference type="SUPFAM" id="SSF63748">
    <property type="entry name" value="Tudor/PWWP/MBT"/>
    <property type="match status" value="2"/>
</dbReference>
<feature type="region of interest" description="Disordered" evidence="1">
    <location>
        <begin position="484"/>
        <end position="590"/>
    </location>
</feature>
<name>A0ABP1PKQ5_9HEXA</name>
<feature type="region of interest" description="Disordered" evidence="1">
    <location>
        <begin position="767"/>
        <end position="788"/>
    </location>
</feature>
<feature type="compositionally biased region" description="Polar residues" evidence="1">
    <location>
        <begin position="517"/>
        <end position="532"/>
    </location>
</feature>
<feature type="region of interest" description="Disordered" evidence="1">
    <location>
        <begin position="321"/>
        <end position="358"/>
    </location>
</feature>
<feature type="compositionally biased region" description="Basic and acidic residues" evidence="1">
    <location>
        <begin position="341"/>
        <end position="358"/>
    </location>
</feature>
<sequence length="1224" mass="137065">MISGVPCLPMEQSEHSGTSCQHEDEEPGDCHYYEAVETVVSEEVEDKEGDDSDVFDEFFGAKLSKSQSTSTDSVSLLNSLVQQQTELAKAVELAKKPEVGNDPAPEEEIGDPVNVGHIRRDSDTDLKSEDHGKEEEVEAEQPLNLQEPVPCKESEPDMLTSETNDSKETLEAQCNDTQMSDTEDGIESGKPFCKRVPTSPEETWDFSLRPMFPNGKRTTTWVEGHLYRIMIEECFHEMVNVQCQCEERKKVSLCRLCHVVFCSNLCFKRTLKAVIGDSEDDEKKAIETGTESSRTKKPTVTDEITVSKCAQGQKIKQTVKKASSVQLGRKTNDVGNVTNEQGDHGRRQKQDFKPKKEQNMNSYPQQYAGILGFQPPLLPPQVQRNIASVQTRPPGPSQGQPWANHPSTNHLRAHGPSHGQGHPSFSNLNPPLQNAPPLPRYGKNSYPAVDSTHNILHPSAINAYREQFPQSMINGAAGLFPCPPPSMNQGPKSDINPNYAPHPQAMADSDAMKSTRSDSQPVGNLQGNSQGEQIEPVMLPKERGRGAPVKILRNPRPLERQPTTSNHYDQNDQKKSLNNSYNTNTPQLTNASQPFAENHQINQNHRHSSQDRPHYAHIAVEPSLPESTTYHTAQSEFTRSSKTSQNHKGHNPAVTQKSRKNVFGRYEEEELPSRNRNSEEGGLPRNRKYNSEESGRMNRNKHQQIQSHSRDSRESQHQQGGSGSFSTNPCEGNSLNYSASSGGRGINKWRQQASSCLMSAISQSSQASGSSSTFLSNNHSPKKSNKDKTPALYRILQEPDMPYGLRFPVKHVLGKTFSDFAVRTLKSVEVFEKFHSGLQDCRKEKMIGFEPDMTCLVQYRANEEGSALEWYRGIITKFVENVGVYLVDLGVVTLVPPTDVFELPEEFYTFSPCAIRFKCLSIKSESSNVDELLQYFDSLVCQMMIKIRVTHKDSYEPHKYAGHLEVLHIGKWFDVGVLLKKFQVAEMRTESDIATDEMEGKIKRLPGVQNDMPELSIHAAVPSNTDISVVLTHVLSLNEFYVTTDELKAKRTDIEKQLCSPGVTQNAKSVSCLHDLSYPLFMTIDRQTQRWIRVKVLEVSTDLKPLSAVVFKVDYGETLTVHLADLLQLPAAFHGLGCIYKCSLPVKPILKARKNTQDTHSESVRYLSTLCNSETPVPLDLRIFMMDNTNVHIVELFLKNTSSGCTFSFVKKGWVALAYNVELK</sequence>
<reference evidence="3 4" key="1">
    <citation type="submission" date="2024-08" db="EMBL/GenBank/DDBJ databases">
        <authorList>
            <person name="Cucini C."/>
            <person name="Frati F."/>
        </authorList>
    </citation>
    <scope>NUCLEOTIDE SEQUENCE [LARGE SCALE GENOMIC DNA]</scope>
</reference>
<dbReference type="CDD" id="cd20379">
    <property type="entry name" value="Tudor_dTUD-like"/>
    <property type="match status" value="2"/>
</dbReference>
<proteinExistence type="predicted"/>
<feature type="region of interest" description="Disordered" evidence="1">
    <location>
        <begin position="388"/>
        <end position="446"/>
    </location>
</feature>
<dbReference type="InterPro" id="IPR002999">
    <property type="entry name" value="Tudor"/>
</dbReference>
<evidence type="ECO:0000313" key="4">
    <source>
        <dbReference type="Proteomes" id="UP001642540"/>
    </source>
</evidence>
<gene>
    <name evidence="3" type="ORF">ODALV1_LOCUS927</name>
</gene>
<protein>
    <recommendedName>
        <fullName evidence="2">Tudor domain-containing protein</fullName>
    </recommendedName>
</protein>
<feature type="region of interest" description="Disordered" evidence="1">
    <location>
        <begin position="1"/>
        <end position="28"/>
    </location>
</feature>
<evidence type="ECO:0000256" key="1">
    <source>
        <dbReference type="SAM" id="MobiDB-lite"/>
    </source>
</evidence>
<evidence type="ECO:0000259" key="2">
    <source>
        <dbReference type="SMART" id="SM00333"/>
    </source>
</evidence>
<feature type="compositionally biased region" description="Polar residues" evidence="1">
    <location>
        <begin position="576"/>
        <end position="590"/>
    </location>
</feature>
<evidence type="ECO:0000313" key="3">
    <source>
        <dbReference type="EMBL" id="CAL8069756.1"/>
    </source>
</evidence>
<dbReference type="Gene3D" id="2.30.30.140">
    <property type="match status" value="2"/>
</dbReference>
<feature type="domain" description="Tudor" evidence="2">
    <location>
        <begin position="847"/>
        <end position="908"/>
    </location>
</feature>
<keyword evidence="4" id="KW-1185">Reference proteome</keyword>
<feature type="region of interest" description="Disordered" evidence="1">
    <location>
        <begin position="92"/>
        <end position="168"/>
    </location>
</feature>
<dbReference type="Pfam" id="PF00567">
    <property type="entry name" value="TUDOR"/>
    <property type="match status" value="2"/>
</dbReference>
<feature type="compositionally biased region" description="Polar residues" evidence="1">
    <location>
        <begin position="725"/>
        <end position="741"/>
    </location>
</feature>
<dbReference type="SMART" id="SM00333">
    <property type="entry name" value="TUDOR"/>
    <property type="match status" value="2"/>
</dbReference>
<dbReference type="Proteomes" id="UP001642540">
    <property type="component" value="Unassembled WGS sequence"/>
</dbReference>
<dbReference type="InterPro" id="IPR035437">
    <property type="entry name" value="SNase_OB-fold_sf"/>
</dbReference>
<feature type="compositionally biased region" description="Basic and acidic residues" evidence="1">
    <location>
        <begin position="118"/>
        <end position="134"/>
    </location>
</feature>
<dbReference type="Gene3D" id="2.40.50.90">
    <property type="match status" value="1"/>
</dbReference>
<organism evidence="3 4">
    <name type="scientific">Orchesella dallaii</name>
    <dbReference type="NCBI Taxonomy" id="48710"/>
    <lineage>
        <taxon>Eukaryota</taxon>
        <taxon>Metazoa</taxon>
        <taxon>Ecdysozoa</taxon>
        <taxon>Arthropoda</taxon>
        <taxon>Hexapoda</taxon>
        <taxon>Collembola</taxon>
        <taxon>Entomobryomorpha</taxon>
        <taxon>Entomobryoidea</taxon>
        <taxon>Orchesellidae</taxon>
        <taxon>Orchesellinae</taxon>
        <taxon>Orchesella</taxon>
    </lineage>
</organism>
<feature type="region of interest" description="Disordered" evidence="1">
    <location>
        <begin position="278"/>
        <end position="299"/>
    </location>
</feature>
<feature type="domain" description="Tudor" evidence="2">
    <location>
        <begin position="1074"/>
        <end position="1134"/>
    </location>
</feature>
<feature type="compositionally biased region" description="Polar residues" evidence="1">
    <location>
        <begin position="388"/>
        <end position="410"/>
    </location>
</feature>
<dbReference type="EMBL" id="CAXLJM020000004">
    <property type="protein sequence ID" value="CAL8069756.1"/>
    <property type="molecule type" value="Genomic_DNA"/>
</dbReference>
<feature type="compositionally biased region" description="Polar residues" evidence="1">
    <location>
        <begin position="627"/>
        <end position="644"/>
    </location>
</feature>
<accession>A0ABP1PKQ5</accession>
<comment type="caution">
    <text evidence="3">The sequence shown here is derived from an EMBL/GenBank/DDBJ whole genome shotgun (WGS) entry which is preliminary data.</text>
</comment>
<feature type="region of interest" description="Disordered" evidence="1">
    <location>
        <begin position="627"/>
        <end position="743"/>
    </location>
</feature>